<organism evidence="1 2">
    <name type="scientific">Methylobacterium durans</name>
    <dbReference type="NCBI Taxonomy" id="2202825"/>
    <lineage>
        <taxon>Bacteria</taxon>
        <taxon>Pseudomonadati</taxon>
        <taxon>Pseudomonadota</taxon>
        <taxon>Alphaproteobacteria</taxon>
        <taxon>Hyphomicrobiales</taxon>
        <taxon>Methylobacteriaceae</taxon>
        <taxon>Methylobacterium</taxon>
    </lineage>
</organism>
<evidence type="ECO:0000313" key="2">
    <source>
        <dbReference type="Proteomes" id="UP000245926"/>
    </source>
</evidence>
<dbReference type="Proteomes" id="UP000245926">
    <property type="component" value="Chromosome"/>
</dbReference>
<dbReference type="AlphaFoldDB" id="A0A2U8W2E7"/>
<evidence type="ECO:0000313" key="1">
    <source>
        <dbReference type="EMBL" id="AWN40274.1"/>
    </source>
</evidence>
<keyword evidence="2" id="KW-1185">Reference proteome</keyword>
<dbReference type="RefSeq" id="WP_109888279.1">
    <property type="nucleotide sequence ID" value="NZ_CP029550.1"/>
</dbReference>
<protein>
    <submittedName>
        <fullName evidence="1">Uncharacterized protein</fullName>
    </submittedName>
</protein>
<dbReference type="EMBL" id="CP029550">
    <property type="protein sequence ID" value="AWN40274.1"/>
    <property type="molecule type" value="Genomic_DNA"/>
</dbReference>
<sequence>MRALVLANILDTLVAEIERAEMDEATRSKLSFLAKRALVDAEALHDELQPRAPLSEPIGPTGAHNVVKLRSV</sequence>
<dbReference type="KEGG" id="mets:DK389_06640"/>
<proteinExistence type="predicted"/>
<gene>
    <name evidence="1" type="ORF">DK389_06640</name>
</gene>
<reference evidence="2" key="1">
    <citation type="submission" date="2018-05" db="EMBL/GenBank/DDBJ databases">
        <title>Complete Genome Sequence of Methylobacterium sp. 17SD2-17.</title>
        <authorList>
            <person name="Srinivasan S."/>
        </authorList>
    </citation>
    <scope>NUCLEOTIDE SEQUENCE [LARGE SCALE GENOMIC DNA]</scope>
    <source>
        <strain evidence="2">17SD2-17</strain>
    </source>
</reference>
<name>A0A2U8W2E7_9HYPH</name>
<accession>A0A2U8W2E7</accession>